<evidence type="ECO:0000256" key="4">
    <source>
        <dbReference type="SAM" id="Coils"/>
    </source>
</evidence>
<feature type="domain" description="HAMP" evidence="7">
    <location>
        <begin position="258"/>
        <end position="310"/>
    </location>
</feature>
<gene>
    <name evidence="8" type="ORF">C2E25_15910</name>
</gene>
<feature type="coiled-coil region" evidence="4">
    <location>
        <begin position="376"/>
        <end position="403"/>
    </location>
</feature>
<keyword evidence="5" id="KW-1133">Transmembrane helix</keyword>
<dbReference type="PANTHER" id="PTHR43531">
    <property type="entry name" value="PROTEIN ICFG"/>
    <property type="match status" value="1"/>
</dbReference>
<dbReference type="Pfam" id="PF00015">
    <property type="entry name" value="MCPsignal"/>
    <property type="match status" value="1"/>
</dbReference>
<dbReference type="GO" id="GO:0006935">
    <property type="term" value="P:chemotaxis"/>
    <property type="evidence" value="ECO:0007669"/>
    <property type="project" value="TreeGrafter"/>
</dbReference>
<keyword evidence="5" id="KW-0472">Membrane</keyword>
<dbReference type="Pfam" id="PF11845">
    <property type="entry name" value="Tll0287-like"/>
    <property type="match status" value="1"/>
</dbReference>
<keyword evidence="1" id="KW-0488">Methylation</keyword>
<proteinExistence type="inferred from homology"/>
<dbReference type="Proteomes" id="UP000236340">
    <property type="component" value="Unassembled WGS sequence"/>
</dbReference>
<dbReference type="EMBL" id="PPFX01000051">
    <property type="protein sequence ID" value="PNU18781.1"/>
    <property type="molecule type" value="Genomic_DNA"/>
</dbReference>
<evidence type="ECO:0008006" key="10">
    <source>
        <dbReference type="Google" id="ProtNLM"/>
    </source>
</evidence>
<dbReference type="GO" id="GO:0007165">
    <property type="term" value="P:signal transduction"/>
    <property type="evidence" value="ECO:0007669"/>
    <property type="project" value="UniProtKB-KW"/>
</dbReference>
<keyword evidence="3" id="KW-0807">Transducer</keyword>
<evidence type="ECO:0000256" key="2">
    <source>
        <dbReference type="ARBA" id="ARBA00029447"/>
    </source>
</evidence>
<evidence type="ECO:0000313" key="9">
    <source>
        <dbReference type="Proteomes" id="UP000236340"/>
    </source>
</evidence>
<dbReference type="CDD" id="cd11386">
    <property type="entry name" value="MCP_signal"/>
    <property type="match status" value="1"/>
</dbReference>
<dbReference type="InterPro" id="IPR003660">
    <property type="entry name" value="HAMP_dom"/>
</dbReference>
<sequence length="602" mass="64686">MGRKVDSSFPIWRLTMKSVSLRFKLIAGGVLIPAVILGGLFVVFYRTEKDRVLNAYIDQSRVLARTVESARQEMEDKWALGLFNAGMVKHYAEAGERDKVLAAVPVVSAWNSAMRKAREGGYTFKVPKFQPRNPKNQPDELEARALKALKQGQKEYVEIDPQNNAVHYFRPVVLTEVCLKCHGDPATAETLWGNKDGLDPTGSKMENWKVGEIHGAFEIIHSLDAADAQLAGILLMGGGIMFAALVAFAVLIGLFSSRAVINPLRSVVAMLEGMQTGQLDRRLNLKRNDEIGRLGKALDTFAASLQDEILTAFDRLASGDFTFKARGLIREPLEKANRSLNLLLGQVQTAGREIATASNDVSRSSQALSDGATESAASLEKINASMQELANQTKQNAENANAANDLSSRARKAAESGAEQMTEMVAAMDEINESGRSISNIIKVIDEIAFQTNLLALNAAVEAARAGTAGKGFAVVAEEVRNLAGRSARAARETAEMIESTVAKTERGTEIADRTSASLEEIVSGISKASDLVAEIAQASSEQAQGISQITSGLNQIDQVTQKNTNSAESSAAAAEELSGQAAQLQEMLASFKLENGLGVES</sequence>
<feature type="transmembrane region" description="Helical" evidence="5">
    <location>
        <begin position="230"/>
        <end position="255"/>
    </location>
</feature>
<evidence type="ECO:0000313" key="8">
    <source>
        <dbReference type="EMBL" id="PNU18781.1"/>
    </source>
</evidence>
<comment type="similarity">
    <text evidence="2">Belongs to the methyl-accepting chemotaxis (MCP) protein family.</text>
</comment>
<organism evidence="8 9">
    <name type="scientific">Geothermobacter hydrogeniphilus</name>
    <dbReference type="NCBI Taxonomy" id="1969733"/>
    <lineage>
        <taxon>Bacteria</taxon>
        <taxon>Pseudomonadati</taxon>
        <taxon>Thermodesulfobacteriota</taxon>
        <taxon>Desulfuromonadia</taxon>
        <taxon>Desulfuromonadales</taxon>
        <taxon>Geothermobacteraceae</taxon>
        <taxon>Geothermobacter</taxon>
    </lineage>
</organism>
<dbReference type="InterPro" id="IPR021796">
    <property type="entry name" value="Tll0287-like_dom"/>
</dbReference>
<dbReference type="Pfam" id="PF00672">
    <property type="entry name" value="HAMP"/>
    <property type="match status" value="1"/>
</dbReference>
<evidence type="ECO:0000259" key="7">
    <source>
        <dbReference type="PROSITE" id="PS50885"/>
    </source>
</evidence>
<dbReference type="PANTHER" id="PTHR43531:SF14">
    <property type="entry name" value="METHYL-ACCEPTING CHEMOTAXIS PROTEIN I-RELATED"/>
    <property type="match status" value="1"/>
</dbReference>
<evidence type="ECO:0000256" key="1">
    <source>
        <dbReference type="ARBA" id="ARBA00022481"/>
    </source>
</evidence>
<reference evidence="8 9" key="1">
    <citation type="journal article" date="2018" name="Genome Announc.">
        <title>Genome Sequence of Geothermobacter sp. HR-1 Iron Reducer from the Loihi Seamount.</title>
        <authorList>
            <person name="Smith H."/>
            <person name="Abuyen K."/>
            <person name="Tremblay J."/>
            <person name="Savalia P."/>
            <person name="Perez-Rodriguez I."/>
            <person name="Emerson D."/>
            <person name="Tully B."/>
            <person name="Amend J."/>
        </authorList>
    </citation>
    <scope>NUCLEOTIDE SEQUENCE [LARGE SCALE GENOMIC DNA]</scope>
    <source>
        <strain evidence="8 9">HR-1</strain>
    </source>
</reference>
<dbReference type="PROSITE" id="PS50111">
    <property type="entry name" value="CHEMOTAXIS_TRANSDUC_2"/>
    <property type="match status" value="1"/>
</dbReference>
<protein>
    <recommendedName>
        <fullName evidence="10">Methyl-accepting chemotaxis protein</fullName>
    </recommendedName>
</protein>
<dbReference type="CDD" id="cd06225">
    <property type="entry name" value="HAMP"/>
    <property type="match status" value="1"/>
</dbReference>
<evidence type="ECO:0000256" key="3">
    <source>
        <dbReference type="PROSITE-ProRule" id="PRU00284"/>
    </source>
</evidence>
<evidence type="ECO:0000259" key="6">
    <source>
        <dbReference type="PROSITE" id="PS50111"/>
    </source>
</evidence>
<feature type="transmembrane region" description="Helical" evidence="5">
    <location>
        <begin position="21"/>
        <end position="45"/>
    </location>
</feature>
<feature type="domain" description="Methyl-accepting transducer" evidence="6">
    <location>
        <begin position="350"/>
        <end position="579"/>
    </location>
</feature>
<dbReference type="InterPro" id="IPR051310">
    <property type="entry name" value="MCP_chemotaxis"/>
</dbReference>
<dbReference type="InterPro" id="IPR004089">
    <property type="entry name" value="MCPsignal_dom"/>
</dbReference>
<dbReference type="GO" id="GO:0005886">
    <property type="term" value="C:plasma membrane"/>
    <property type="evidence" value="ECO:0007669"/>
    <property type="project" value="TreeGrafter"/>
</dbReference>
<evidence type="ECO:0000256" key="5">
    <source>
        <dbReference type="SAM" id="Phobius"/>
    </source>
</evidence>
<accession>A0A2K2H6A7</accession>
<dbReference type="SMART" id="SM00304">
    <property type="entry name" value="HAMP"/>
    <property type="match status" value="1"/>
</dbReference>
<keyword evidence="4" id="KW-0175">Coiled coil</keyword>
<dbReference type="SUPFAM" id="SSF58104">
    <property type="entry name" value="Methyl-accepting chemotaxis protein (MCP) signaling domain"/>
    <property type="match status" value="1"/>
</dbReference>
<dbReference type="Gene3D" id="1.10.287.950">
    <property type="entry name" value="Methyl-accepting chemotaxis protein"/>
    <property type="match status" value="1"/>
</dbReference>
<dbReference type="GO" id="GO:0004888">
    <property type="term" value="F:transmembrane signaling receptor activity"/>
    <property type="evidence" value="ECO:0007669"/>
    <property type="project" value="TreeGrafter"/>
</dbReference>
<comment type="caution">
    <text evidence="8">The sequence shown here is derived from an EMBL/GenBank/DDBJ whole genome shotgun (WGS) entry which is preliminary data.</text>
</comment>
<dbReference type="PROSITE" id="PS50885">
    <property type="entry name" value="HAMP"/>
    <property type="match status" value="1"/>
</dbReference>
<name>A0A2K2H6A7_9BACT</name>
<dbReference type="AlphaFoldDB" id="A0A2K2H6A7"/>
<keyword evidence="5" id="KW-0812">Transmembrane</keyword>
<dbReference type="SMART" id="SM00283">
    <property type="entry name" value="MA"/>
    <property type="match status" value="1"/>
</dbReference>